<evidence type="ECO:0000313" key="2">
    <source>
        <dbReference type="Proteomes" id="UP000019276"/>
    </source>
</evidence>
<accession>W7QNX7</accession>
<dbReference type="RefSeq" id="WP_035014963.1">
    <property type="nucleotide sequence ID" value="NZ_ARZY01000021.1"/>
</dbReference>
<dbReference type="STRING" id="1328313.DS2_11613"/>
<protein>
    <recommendedName>
        <fullName evidence="3">Lipoprotein</fullName>
    </recommendedName>
</protein>
<gene>
    <name evidence="1" type="ORF">DS2_11613</name>
</gene>
<dbReference type="OrthoDB" id="6384430at2"/>
<sequence>MRQTQKIIIFISLITLLVGCDRFYTLEKHRPKVFSLSDFEQSQGYQLRYDLYLPNSYLGWTHNKKTLMTFDSQTNTYWLKNIDITKPQVDDVGSRFKIASNDWQNQFGFGEYDVSQDESSFGIPTDGAILHLHYSHNSRDMFIEYPNPKHGKYLSIGIKVTESSLRPSAIMYAQLTDNPIP</sequence>
<organism evidence="1 2">
    <name type="scientific">Catenovulum agarivorans DS-2</name>
    <dbReference type="NCBI Taxonomy" id="1328313"/>
    <lineage>
        <taxon>Bacteria</taxon>
        <taxon>Pseudomonadati</taxon>
        <taxon>Pseudomonadota</taxon>
        <taxon>Gammaproteobacteria</taxon>
        <taxon>Alteromonadales</taxon>
        <taxon>Alteromonadaceae</taxon>
        <taxon>Catenovulum</taxon>
    </lineage>
</organism>
<comment type="caution">
    <text evidence="1">The sequence shown here is derived from an EMBL/GenBank/DDBJ whole genome shotgun (WGS) entry which is preliminary data.</text>
</comment>
<evidence type="ECO:0008006" key="3">
    <source>
        <dbReference type="Google" id="ProtNLM"/>
    </source>
</evidence>
<dbReference type="EMBL" id="ARZY01000021">
    <property type="protein sequence ID" value="EWH09613.1"/>
    <property type="molecule type" value="Genomic_DNA"/>
</dbReference>
<evidence type="ECO:0000313" key="1">
    <source>
        <dbReference type="EMBL" id="EWH09613.1"/>
    </source>
</evidence>
<dbReference type="Proteomes" id="UP000019276">
    <property type="component" value="Unassembled WGS sequence"/>
</dbReference>
<reference evidence="1 2" key="1">
    <citation type="journal article" date="2014" name="Genome Announc.">
        <title>Draft Genome Sequence of the Agar-Degrading Bacterium Catenovulum sp. Strain DS-2, Isolated from Intestines of Haliotis diversicolor.</title>
        <authorList>
            <person name="Shan D."/>
            <person name="Li X."/>
            <person name="Gu Z."/>
            <person name="Wei G."/>
            <person name="Gao Z."/>
            <person name="Shao Z."/>
        </authorList>
    </citation>
    <scope>NUCLEOTIDE SEQUENCE [LARGE SCALE GENOMIC DNA]</scope>
    <source>
        <strain evidence="1 2">DS-2</strain>
    </source>
</reference>
<dbReference type="AlphaFoldDB" id="W7QNX7"/>
<keyword evidence="2" id="KW-1185">Reference proteome</keyword>
<dbReference type="PROSITE" id="PS51257">
    <property type="entry name" value="PROKAR_LIPOPROTEIN"/>
    <property type="match status" value="1"/>
</dbReference>
<proteinExistence type="predicted"/>
<name>W7QNX7_9ALTE</name>